<feature type="compositionally biased region" description="Polar residues" evidence="1">
    <location>
        <begin position="273"/>
        <end position="316"/>
    </location>
</feature>
<feature type="region of interest" description="Disordered" evidence="1">
    <location>
        <begin position="1"/>
        <end position="180"/>
    </location>
</feature>
<feature type="region of interest" description="Disordered" evidence="1">
    <location>
        <begin position="749"/>
        <end position="808"/>
    </location>
</feature>
<organism evidence="2 3">
    <name type="scientific">Cryomyces minteri</name>
    <dbReference type="NCBI Taxonomy" id="331657"/>
    <lineage>
        <taxon>Eukaryota</taxon>
        <taxon>Fungi</taxon>
        <taxon>Dikarya</taxon>
        <taxon>Ascomycota</taxon>
        <taxon>Pezizomycotina</taxon>
        <taxon>Dothideomycetes</taxon>
        <taxon>Dothideomycetes incertae sedis</taxon>
        <taxon>Cryomyces</taxon>
    </lineage>
</organism>
<reference evidence="2 3" key="1">
    <citation type="submission" date="2017-03" db="EMBL/GenBank/DDBJ databases">
        <title>Genomes of endolithic fungi from Antarctica.</title>
        <authorList>
            <person name="Coleine C."/>
            <person name="Masonjones S."/>
            <person name="Stajich J.E."/>
        </authorList>
    </citation>
    <scope>NUCLEOTIDE SEQUENCE [LARGE SCALE GENOMIC DNA]</scope>
    <source>
        <strain evidence="2 3">CCFEE 5187</strain>
    </source>
</reference>
<feature type="region of interest" description="Disordered" evidence="1">
    <location>
        <begin position="203"/>
        <end position="235"/>
    </location>
</feature>
<feature type="compositionally biased region" description="Polar residues" evidence="1">
    <location>
        <begin position="54"/>
        <end position="69"/>
    </location>
</feature>
<proteinExistence type="predicted"/>
<feature type="compositionally biased region" description="Basic and acidic residues" evidence="1">
    <location>
        <begin position="40"/>
        <end position="51"/>
    </location>
</feature>
<dbReference type="EMBL" id="NAJN01000283">
    <property type="protein sequence ID" value="TKA75580.1"/>
    <property type="molecule type" value="Genomic_DNA"/>
</dbReference>
<dbReference type="AlphaFoldDB" id="A0A4U0XFB0"/>
<comment type="caution">
    <text evidence="2">The sequence shown here is derived from an EMBL/GenBank/DDBJ whole genome shotgun (WGS) entry which is preliminary data.</text>
</comment>
<dbReference type="SUPFAM" id="SSF53474">
    <property type="entry name" value="alpha/beta-Hydrolases"/>
    <property type="match status" value="1"/>
</dbReference>
<evidence type="ECO:0000256" key="1">
    <source>
        <dbReference type="SAM" id="MobiDB-lite"/>
    </source>
</evidence>
<sequence>MSGDSQEKNDRSTRQNALSEIHFHSLNDPTAIMSSEDEAHDGLEIGRDDARSVLSISISRTQTRLTSPKTPAAEKAAALETSEDGGFFRSHFDGTDDGNVAEEQEGEPESLADSTTLSRRSSQGSSTTPQPDGATASPAIERLPSPWRAGPRNFQKLDKTIATLRNEPETRRRRALSGPASAWEGLQKLLSSLPSIPTNMSSSLMSSLSLGSTNNRSERPNDLPTSRSKRNSGVYFDTNGWRQALSHRDVLLGSELPTHKRAGAQYKPPSGSAAGSSNQLTFATPTPNGSGVQSSTDLSGTDRNAVLQSAEPSQNRHPGLKRSTSDNSLTLHRTLSHAPSLGDDSRFEHVQEQVNSRMKAIKDSFQDSNFKLPGLPSLPSMADLGFGSARSEPMCGRPRSVSRDATVGHTSRHKMPLSHIPAAPLIKSVVHPARTILDTRAEKRAASGGMAANNAATHPHFTKALEHLTGDVVILGGYRGSILRSAEYPHRQLWVPIKVGLNLRKVDLEVGLNPEDEENMEERIIPGGMLTHIGPVDIARRLFKRLRASENARNGKLRVHDYGYDWRLSPHILSRKLIQFLERLPCNKPGVPSDQRGATVVAHSLGGLITRHAINQRPELVSSVLYAGVPYTCVNILGPLRNGDDVLLSSRVLTAQVNFSIRTSFALLPLDGRCFFDKHTKEQYHVDFFDVNTWIDYCLSPCVAPPLPPYSTPPPSGMSGIIGSMASVLPSLPTLSRKSSVSSRLGRFSMSSSADSKAKETSTTNTASATAGAEGGASNSGMAPQMGGQSSHNPAEHDQSTQTSVSTAVTIPREDAIAYLKRTLAETKKFKEELAYRPELEAMYPPAAIIYGKSTPTVFGAKVNGRRGIKHADAYDELAFASGDGVVLARAAMVPPGYQAVKGGVVSSDRGHVTLLGDLEAVGRCLNALAEGKRKRVGRGAETTA</sequence>
<keyword evidence="3" id="KW-1185">Reference proteome</keyword>
<feature type="region of interest" description="Disordered" evidence="1">
    <location>
        <begin position="261"/>
        <end position="329"/>
    </location>
</feature>
<feature type="compositionally biased region" description="Low complexity" evidence="1">
    <location>
        <begin position="761"/>
        <end position="781"/>
    </location>
</feature>
<accession>A0A4U0XFB0</accession>
<protein>
    <submittedName>
        <fullName evidence="2">Uncharacterized protein</fullName>
    </submittedName>
</protein>
<feature type="compositionally biased region" description="Low complexity" evidence="1">
    <location>
        <begin position="203"/>
        <end position="212"/>
    </location>
</feature>
<feature type="compositionally biased region" description="Acidic residues" evidence="1">
    <location>
        <begin position="95"/>
        <end position="110"/>
    </location>
</feature>
<dbReference type="OrthoDB" id="10250441at2759"/>
<feature type="compositionally biased region" description="Basic and acidic residues" evidence="1">
    <location>
        <begin position="1"/>
        <end position="13"/>
    </location>
</feature>
<evidence type="ECO:0000313" key="2">
    <source>
        <dbReference type="EMBL" id="TKA75580.1"/>
    </source>
</evidence>
<dbReference type="Gene3D" id="3.40.50.1820">
    <property type="entry name" value="alpha/beta hydrolase"/>
    <property type="match status" value="1"/>
</dbReference>
<gene>
    <name evidence="2" type="ORF">B0A49_02962</name>
</gene>
<evidence type="ECO:0000313" key="3">
    <source>
        <dbReference type="Proteomes" id="UP000308768"/>
    </source>
</evidence>
<name>A0A4U0XFB0_9PEZI</name>
<dbReference type="InterPro" id="IPR029058">
    <property type="entry name" value="AB_hydrolase_fold"/>
</dbReference>
<dbReference type="PANTHER" id="PTHR11440">
    <property type="entry name" value="LECITHIN-CHOLESTEROL ACYLTRANSFERASE-RELATED"/>
    <property type="match status" value="1"/>
</dbReference>
<feature type="region of interest" description="Disordered" evidence="1">
    <location>
        <begin position="391"/>
        <end position="415"/>
    </location>
</feature>
<dbReference type="Proteomes" id="UP000308768">
    <property type="component" value="Unassembled WGS sequence"/>
</dbReference>
<feature type="compositionally biased region" description="Polar residues" evidence="1">
    <location>
        <begin position="112"/>
        <end position="130"/>
    </location>
</feature>